<keyword evidence="2" id="KW-0472">Membrane</keyword>
<name>A0A517Z710_9PLAN</name>
<evidence type="ECO:0000313" key="3">
    <source>
        <dbReference type="EMBL" id="QDU38229.1"/>
    </source>
</evidence>
<keyword evidence="2" id="KW-0812">Transmembrane</keyword>
<dbReference type="Proteomes" id="UP000320496">
    <property type="component" value="Chromosome"/>
</dbReference>
<dbReference type="KEGG" id="mri:Mal4_25540"/>
<feature type="compositionally biased region" description="Acidic residues" evidence="1">
    <location>
        <begin position="184"/>
        <end position="205"/>
    </location>
</feature>
<feature type="region of interest" description="Disordered" evidence="1">
    <location>
        <begin position="132"/>
        <end position="205"/>
    </location>
</feature>
<accession>A0A517Z710</accession>
<dbReference type="EMBL" id="CP036275">
    <property type="protein sequence ID" value="QDU38229.1"/>
    <property type="molecule type" value="Genomic_DNA"/>
</dbReference>
<gene>
    <name evidence="3" type="ORF">Mal4_25540</name>
</gene>
<evidence type="ECO:0000313" key="4">
    <source>
        <dbReference type="Proteomes" id="UP000320496"/>
    </source>
</evidence>
<keyword evidence="2" id="KW-1133">Transmembrane helix</keyword>
<protein>
    <submittedName>
        <fullName evidence="3">Uncharacterized protein</fullName>
    </submittedName>
</protein>
<feature type="region of interest" description="Disordered" evidence="1">
    <location>
        <begin position="1"/>
        <end position="25"/>
    </location>
</feature>
<feature type="transmembrane region" description="Helical" evidence="2">
    <location>
        <begin position="33"/>
        <end position="52"/>
    </location>
</feature>
<proteinExistence type="predicted"/>
<reference evidence="3 4" key="1">
    <citation type="submission" date="2019-02" db="EMBL/GenBank/DDBJ databases">
        <title>Deep-cultivation of Planctomycetes and their phenomic and genomic characterization uncovers novel biology.</title>
        <authorList>
            <person name="Wiegand S."/>
            <person name="Jogler M."/>
            <person name="Boedeker C."/>
            <person name="Pinto D."/>
            <person name="Vollmers J."/>
            <person name="Rivas-Marin E."/>
            <person name="Kohn T."/>
            <person name="Peeters S.H."/>
            <person name="Heuer A."/>
            <person name="Rast P."/>
            <person name="Oberbeckmann S."/>
            <person name="Bunk B."/>
            <person name="Jeske O."/>
            <person name="Meyerdierks A."/>
            <person name="Storesund J.E."/>
            <person name="Kallscheuer N."/>
            <person name="Luecker S."/>
            <person name="Lage O.M."/>
            <person name="Pohl T."/>
            <person name="Merkel B.J."/>
            <person name="Hornburger P."/>
            <person name="Mueller R.-W."/>
            <person name="Bruemmer F."/>
            <person name="Labrenz M."/>
            <person name="Spormann A.M."/>
            <person name="Op den Camp H."/>
            <person name="Overmann J."/>
            <person name="Amann R."/>
            <person name="Jetten M.S.M."/>
            <person name="Mascher T."/>
            <person name="Medema M.H."/>
            <person name="Devos D.P."/>
            <person name="Kaster A.-K."/>
            <person name="Ovreas L."/>
            <person name="Rohde M."/>
            <person name="Galperin M.Y."/>
            <person name="Jogler C."/>
        </authorList>
    </citation>
    <scope>NUCLEOTIDE SEQUENCE [LARGE SCALE GENOMIC DNA]</scope>
    <source>
        <strain evidence="3 4">Mal4</strain>
    </source>
</reference>
<evidence type="ECO:0000256" key="1">
    <source>
        <dbReference type="SAM" id="MobiDB-lite"/>
    </source>
</evidence>
<dbReference type="AlphaFoldDB" id="A0A517Z710"/>
<dbReference type="RefSeq" id="WP_145369534.1">
    <property type="nucleotide sequence ID" value="NZ_CP036275.1"/>
</dbReference>
<feature type="compositionally biased region" description="Polar residues" evidence="1">
    <location>
        <begin position="1"/>
        <end position="16"/>
    </location>
</feature>
<organism evidence="3 4">
    <name type="scientific">Maioricimonas rarisocia</name>
    <dbReference type="NCBI Taxonomy" id="2528026"/>
    <lineage>
        <taxon>Bacteria</taxon>
        <taxon>Pseudomonadati</taxon>
        <taxon>Planctomycetota</taxon>
        <taxon>Planctomycetia</taxon>
        <taxon>Planctomycetales</taxon>
        <taxon>Planctomycetaceae</taxon>
        <taxon>Maioricimonas</taxon>
    </lineage>
</organism>
<feature type="compositionally biased region" description="Acidic residues" evidence="1">
    <location>
        <begin position="146"/>
        <end position="161"/>
    </location>
</feature>
<keyword evidence="4" id="KW-1185">Reference proteome</keyword>
<feature type="compositionally biased region" description="Low complexity" evidence="1">
    <location>
        <begin position="164"/>
        <end position="183"/>
    </location>
</feature>
<sequence>MNQETPQTPDASSSPAGETAGAEKKSRSPVERVIVYGMIIVLLVLVSIQAHARFGYTMTLNNLKPLIDDDRPDGEPLPITEISDHVVGWPSRSEGEVSSTVKSIEYRWKGLLGKSYGLTLTYNTLTEPYTVQGMLSDVPPEPDNLPADEPEVDPTETEGESEVAPSAPSGGHGSGSPAPAAGGDSEEAPSEESADESAPVEDEST</sequence>
<evidence type="ECO:0000256" key="2">
    <source>
        <dbReference type="SAM" id="Phobius"/>
    </source>
</evidence>